<feature type="compositionally biased region" description="Polar residues" evidence="2">
    <location>
        <begin position="380"/>
        <end position="391"/>
    </location>
</feature>
<feature type="region of interest" description="Disordered" evidence="2">
    <location>
        <begin position="87"/>
        <end position="108"/>
    </location>
</feature>
<feature type="region of interest" description="Disordered" evidence="2">
    <location>
        <begin position="372"/>
        <end position="414"/>
    </location>
</feature>
<evidence type="ECO:0000256" key="2">
    <source>
        <dbReference type="SAM" id="MobiDB-lite"/>
    </source>
</evidence>
<reference evidence="4" key="1">
    <citation type="journal article" date="2015" name="PLoS Genet.">
        <title>Genome Sequence and Transcriptome Analyses of Chrysochromulina tobin: Metabolic Tools for Enhanced Algal Fitness in the Prominent Order Prymnesiales (Haptophyceae).</title>
        <authorList>
            <person name="Hovde B.T."/>
            <person name="Deodato C.R."/>
            <person name="Hunsperger H.M."/>
            <person name="Ryken S.A."/>
            <person name="Yost W."/>
            <person name="Jha R.K."/>
            <person name="Patterson J."/>
            <person name="Monnat R.J. Jr."/>
            <person name="Barlow S.B."/>
            <person name="Starkenburg S.R."/>
            <person name="Cattolico R.A."/>
        </authorList>
    </citation>
    <scope>NUCLEOTIDE SEQUENCE</scope>
    <source>
        <strain evidence="4">CCMP291</strain>
    </source>
</reference>
<feature type="non-terminal residue" evidence="3">
    <location>
        <position position="1"/>
    </location>
</feature>
<evidence type="ECO:0000313" key="4">
    <source>
        <dbReference type="Proteomes" id="UP000037460"/>
    </source>
</evidence>
<evidence type="ECO:0000313" key="3">
    <source>
        <dbReference type="EMBL" id="KOO33857.1"/>
    </source>
</evidence>
<evidence type="ECO:0000256" key="1">
    <source>
        <dbReference type="SAM" id="Coils"/>
    </source>
</evidence>
<sequence>ERLKVERIEAERLEKQRLAAERLKVERIEAERLEEQRLAAERLKVERIEAEQRRQQQQLAAQLAVAAGGAAATTTVAEMALKTALKKTKRKKKKATGGATQTLWAPPAYPLDWAPATPSSVPAESTSSSLPLPVACQVMPPLSPGWVMAAKPKGRRSIKSRGEAEGGSPPTASSRTLHAPPSLEALLQCAASGEHDGPVQGREQSIRSAEEEEGDAAARARERRTADAALQRAIAVGMLAGVRFALSRATATGVDDVRLEAARTFLATAAAAAVKVAAAQPDAPDATTGAEPGSEIVEATAAPEPPPIENWLHHLDALGAAEDDEADTPRAVAMQHARLPKWGIARMSSFGGSLSSHSVLSPMSLVAQARARVARARQAKGSSPFSPQSADMLSPDMLENKPPLDSPRAPELSI</sequence>
<accession>A0A0M0K5H2</accession>
<protein>
    <submittedName>
        <fullName evidence="3">Uncharacterized protein</fullName>
    </submittedName>
</protein>
<feature type="region of interest" description="Disordered" evidence="2">
    <location>
        <begin position="146"/>
        <end position="180"/>
    </location>
</feature>
<feature type="region of interest" description="Disordered" evidence="2">
    <location>
        <begin position="193"/>
        <end position="221"/>
    </location>
</feature>
<dbReference type="AlphaFoldDB" id="A0A0M0K5H2"/>
<comment type="caution">
    <text evidence="3">The sequence shown here is derived from an EMBL/GenBank/DDBJ whole genome shotgun (WGS) entry which is preliminary data.</text>
</comment>
<keyword evidence="4" id="KW-1185">Reference proteome</keyword>
<keyword evidence="1" id="KW-0175">Coiled coil</keyword>
<feature type="coiled-coil region" evidence="1">
    <location>
        <begin position="3"/>
        <end position="60"/>
    </location>
</feature>
<name>A0A0M0K5H2_9EUKA</name>
<proteinExistence type="predicted"/>
<gene>
    <name evidence="3" type="ORF">Ctob_012482</name>
</gene>
<dbReference type="Proteomes" id="UP000037460">
    <property type="component" value="Unassembled WGS sequence"/>
</dbReference>
<organism evidence="3 4">
    <name type="scientific">Chrysochromulina tobinii</name>
    <dbReference type="NCBI Taxonomy" id="1460289"/>
    <lineage>
        <taxon>Eukaryota</taxon>
        <taxon>Haptista</taxon>
        <taxon>Haptophyta</taxon>
        <taxon>Prymnesiophyceae</taxon>
        <taxon>Prymnesiales</taxon>
        <taxon>Chrysochromulinaceae</taxon>
        <taxon>Chrysochromulina</taxon>
    </lineage>
</organism>
<dbReference type="EMBL" id="JWZX01001405">
    <property type="protein sequence ID" value="KOO33857.1"/>
    <property type="molecule type" value="Genomic_DNA"/>
</dbReference>